<keyword evidence="3" id="KW-1185">Reference proteome</keyword>
<reference evidence="2 3" key="1">
    <citation type="submission" date="2013-11" db="EMBL/GenBank/DDBJ databases">
        <title>Opisthorchis viverrini - life in the bile duct.</title>
        <authorList>
            <person name="Young N.D."/>
            <person name="Nagarajan N."/>
            <person name="Lin S.J."/>
            <person name="Korhonen P.K."/>
            <person name="Jex A.R."/>
            <person name="Hall R.S."/>
            <person name="Safavi-Hemami H."/>
            <person name="Kaewkong W."/>
            <person name="Bertrand D."/>
            <person name="Gao S."/>
            <person name="Seet Q."/>
            <person name="Wongkham S."/>
            <person name="Teh B.T."/>
            <person name="Wongkham C."/>
            <person name="Intapan P.M."/>
            <person name="Maleewong W."/>
            <person name="Yang X."/>
            <person name="Hu M."/>
            <person name="Wang Z."/>
            <person name="Hofmann A."/>
            <person name="Sternberg P.W."/>
            <person name="Tan P."/>
            <person name="Wang J."/>
            <person name="Gasser R.B."/>
        </authorList>
    </citation>
    <scope>NUCLEOTIDE SEQUENCE [LARGE SCALE GENOMIC DNA]</scope>
</reference>
<organism evidence="2 3">
    <name type="scientific">Opisthorchis viverrini</name>
    <name type="common">Southeast Asian liver fluke</name>
    <dbReference type="NCBI Taxonomy" id="6198"/>
    <lineage>
        <taxon>Eukaryota</taxon>
        <taxon>Metazoa</taxon>
        <taxon>Spiralia</taxon>
        <taxon>Lophotrochozoa</taxon>
        <taxon>Platyhelminthes</taxon>
        <taxon>Trematoda</taxon>
        <taxon>Digenea</taxon>
        <taxon>Opisthorchiida</taxon>
        <taxon>Opisthorchiata</taxon>
        <taxon>Opisthorchiidae</taxon>
        <taxon>Opisthorchis</taxon>
    </lineage>
</organism>
<evidence type="ECO:0000313" key="3">
    <source>
        <dbReference type="Proteomes" id="UP000054324"/>
    </source>
</evidence>
<name>A0A074YZJ8_OPIVI</name>
<keyword evidence="1" id="KW-0472">Membrane</keyword>
<feature type="non-terminal residue" evidence="2">
    <location>
        <position position="122"/>
    </location>
</feature>
<protein>
    <submittedName>
        <fullName evidence="2">Uncharacterized protein</fullName>
    </submittedName>
</protein>
<keyword evidence="1" id="KW-1133">Transmembrane helix</keyword>
<dbReference type="OrthoDB" id="10020554at2759"/>
<dbReference type="AlphaFoldDB" id="A0A074YZJ8"/>
<proteinExistence type="predicted"/>
<keyword evidence="1" id="KW-0812">Transmembrane</keyword>
<evidence type="ECO:0000313" key="2">
    <source>
        <dbReference type="EMBL" id="KER18632.1"/>
    </source>
</evidence>
<evidence type="ECO:0000256" key="1">
    <source>
        <dbReference type="SAM" id="Phobius"/>
    </source>
</evidence>
<dbReference type="CTD" id="20330093"/>
<dbReference type="STRING" id="6198.A0A074YZJ8"/>
<gene>
    <name evidence="2" type="ORF">T265_15928</name>
</gene>
<dbReference type="GeneID" id="20330093"/>
<feature type="transmembrane region" description="Helical" evidence="1">
    <location>
        <begin position="92"/>
        <end position="116"/>
    </location>
</feature>
<sequence>MLYLQTRELHLPSELQKSDAGRGLTKSLQHHVNSVPPTRWIYCQNLAQSTITVWKLSGPSGRQGHDDHIGVIHDGEPIISRYSNCVIKSRHWAVTLTLLIIARDVGIVCAAGYLSFLSLPEP</sequence>
<dbReference type="KEGG" id="ovi:T265_15928"/>
<accession>A0A074YZJ8</accession>
<dbReference type="RefSeq" id="XP_009177621.1">
    <property type="nucleotide sequence ID" value="XM_009179357.1"/>
</dbReference>
<dbReference type="Proteomes" id="UP000054324">
    <property type="component" value="Unassembled WGS sequence"/>
</dbReference>
<dbReference type="EMBL" id="KL599069">
    <property type="protein sequence ID" value="KER18632.1"/>
    <property type="molecule type" value="Genomic_DNA"/>
</dbReference>